<comment type="caution">
    <text evidence="2">The sequence shown here is derived from an EMBL/GenBank/DDBJ whole genome shotgun (WGS) entry which is preliminary data.</text>
</comment>
<keyword evidence="1" id="KW-0812">Transmembrane</keyword>
<feature type="transmembrane region" description="Helical" evidence="1">
    <location>
        <begin position="23"/>
        <end position="44"/>
    </location>
</feature>
<sequence length="86" mass="9920">MSSAKWQTCPEWDMKYLKEVKGDVAFCMSILIMGQFVLHFSCFLKKGCFAPWPKKPPCLQSSISVDILLRGGYCTLNRQSRRTKPR</sequence>
<evidence type="ECO:0000313" key="3">
    <source>
        <dbReference type="Proteomes" id="UP000054630"/>
    </source>
</evidence>
<reference evidence="2 3" key="1">
    <citation type="submission" date="2015-01" db="EMBL/GenBank/DDBJ databases">
        <title>Evolution of Trichinella species and genotypes.</title>
        <authorList>
            <person name="Korhonen P.K."/>
            <person name="Edoardo P."/>
            <person name="Giuseppe L.R."/>
            <person name="Gasser R.B."/>
        </authorList>
    </citation>
    <scope>NUCLEOTIDE SEQUENCE [LARGE SCALE GENOMIC DNA]</scope>
    <source>
        <strain evidence="2">ISS37</strain>
    </source>
</reference>
<protein>
    <submittedName>
        <fullName evidence="2">Uncharacterized protein</fullName>
    </submittedName>
</protein>
<organism evidence="2 3">
    <name type="scientific">Trichinella nelsoni</name>
    <dbReference type="NCBI Taxonomy" id="6336"/>
    <lineage>
        <taxon>Eukaryota</taxon>
        <taxon>Metazoa</taxon>
        <taxon>Ecdysozoa</taxon>
        <taxon>Nematoda</taxon>
        <taxon>Enoplea</taxon>
        <taxon>Dorylaimia</taxon>
        <taxon>Trichinellida</taxon>
        <taxon>Trichinellidae</taxon>
        <taxon>Trichinella</taxon>
    </lineage>
</organism>
<gene>
    <name evidence="2" type="ORF">T07_6979</name>
</gene>
<name>A0A0V0RY38_9BILA</name>
<evidence type="ECO:0000256" key="1">
    <source>
        <dbReference type="SAM" id="Phobius"/>
    </source>
</evidence>
<keyword evidence="1" id="KW-0472">Membrane</keyword>
<dbReference type="Proteomes" id="UP000054630">
    <property type="component" value="Unassembled WGS sequence"/>
</dbReference>
<dbReference type="EMBL" id="JYDL01000060">
    <property type="protein sequence ID" value="KRX19385.1"/>
    <property type="molecule type" value="Genomic_DNA"/>
</dbReference>
<accession>A0A0V0RY38</accession>
<keyword evidence="1" id="KW-1133">Transmembrane helix</keyword>
<proteinExistence type="predicted"/>
<evidence type="ECO:0000313" key="2">
    <source>
        <dbReference type="EMBL" id="KRX19385.1"/>
    </source>
</evidence>
<keyword evidence="3" id="KW-1185">Reference proteome</keyword>
<dbReference type="AlphaFoldDB" id="A0A0V0RY38"/>
<dbReference type="OrthoDB" id="10567739at2759"/>